<feature type="domain" description="DUF8040" evidence="1">
    <location>
        <begin position="38"/>
        <end position="117"/>
    </location>
</feature>
<reference evidence="2" key="1">
    <citation type="submission" date="2023-03" db="UniProtKB">
        <authorList>
            <consortium name="EnsemblPlants"/>
        </authorList>
    </citation>
    <scope>IDENTIFICATION</scope>
</reference>
<dbReference type="EnsemblPlants" id="MELO3C035042.2.1">
    <property type="protein sequence ID" value="MELO3C035042.2.1"/>
    <property type="gene ID" value="MELO3C035042.2"/>
</dbReference>
<name>A0A9I9EKJ4_CUCME</name>
<dbReference type="AlphaFoldDB" id="A0A9I9EKJ4"/>
<dbReference type="InterPro" id="IPR058353">
    <property type="entry name" value="DUF8040"/>
</dbReference>
<evidence type="ECO:0000313" key="2">
    <source>
        <dbReference type="EnsemblPlants" id="MELO3C035042.2.1"/>
    </source>
</evidence>
<sequence length="308" mass="35283">MLLTLELLMNDSRRITHTPSDTHHRIRQLAYFRKIHESNLVCCQSTRMDRQTFTILFHLLRIVSGLSSTEIVDVEEMVATFLHVLAHDVKNRIIQREFVRSSETVSRYFNLILLAVVRIYEEFIERLISRTNNCNDQRWKCFEVGMYVNLNPCPEACLDEGGGRHSCGVLNGVGVNGGWKSDNGTFRPGYLAQLVCMMAEKLPGCRVRTTTVIDCRIKILKQTFQVIAEMRGPACSGFGWNDEEKCIIAEKELFDNWIRSHPTAKGLLNKSFSYYDELTYVFGRDKATSLRHSPTWGLTSLSGMKDLT</sequence>
<dbReference type="Pfam" id="PF26138">
    <property type="entry name" value="DUF8040"/>
    <property type="match status" value="1"/>
</dbReference>
<dbReference type="PANTHER" id="PTHR46250:SF18">
    <property type="entry name" value="MYB_SANT-LIKE DOMAIN-CONTAINING PROTEIN"/>
    <property type="match status" value="1"/>
</dbReference>
<accession>A0A9I9EKJ4</accession>
<evidence type="ECO:0000259" key="1">
    <source>
        <dbReference type="Pfam" id="PF26138"/>
    </source>
</evidence>
<proteinExistence type="predicted"/>
<dbReference type="Gramene" id="MELO3C035042.2.1">
    <property type="protein sequence ID" value="MELO3C035042.2.1"/>
    <property type="gene ID" value="MELO3C035042.2"/>
</dbReference>
<protein>
    <recommendedName>
        <fullName evidence="1">DUF8040 domain-containing protein</fullName>
    </recommendedName>
</protein>
<dbReference type="PANTHER" id="PTHR46250">
    <property type="entry name" value="MYB/SANT-LIKE DNA-BINDING DOMAIN PROTEIN-RELATED"/>
    <property type="match status" value="1"/>
</dbReference>
<organism evidence="2">
    <name type="scientific">Cucumis melo</name>
    <name type="common">Muskmelon</name>
    <dbReference type="NCBI Taxonomy" id="3656"/>
    <lineage>
        <taxon>Eukaryota</taxon>
        <taxon>Viridiplantae</taxon>
        <taxon>Streptophyta</taxon>
        <taxon>Embryophyta</taxon>
        <taxon>Tracheophyta</taxon>
        <taxon>Spermatophyta</taxon>
        <taxon>Magnoliopsida</taxon>
        <taxon>eudicotyledons</taxon>
        <taxon>Gunneridae</taxon>
        <taxon>Pentapetalae</taxon>
        <taxon>rosids</taxon>
        <taxon>fabids</taxon>
        <taxon>Cucurbitales</taxon>
        <taxon>Cucurbitaceae</taxon>
        <taxon>Benincaseae</taxon>
        <taxon>Cucumis</taxon>
    </lineage>
</organism>